<protein>
    <submittedName>
        <fullName evidence="1">Uncharacterized protein</fullName>
    </submittedName>
</protein>
<proteinExistence type="predicted"/>
<evidence type="ECO:0000313" key="1">
    <source>
        <dbReference type="EMBL" id="MFB9558567.1"/>
    </source>
</evidence>
<reference evidence="1 2" key="1">
    <citation type="submission" date="2024-09" db="EMBL/GenBank/DDBJ databases">
        <authorList>
            <person name="Sun Q."/>
            <person name="Mori K."/>
        </authorList>
    </citation>
    <scope>NUCLEOTIDE SEQUENCE [LARGE SCALE GENOMIC DNA]</scope>
    <source>
        <strain evidence="1 2">JCM 4414</strain>
    </source>
</reference>
<accession>A0ABV5QYI0</accession>
<keyword evidence="2" id="KW-1185">Reference proteome</keyword>
<dbReference type="RefSeq" id="WP_382746135.1">
    <property type="nucleotide sequence ID" value="NZ_JBHMCT010000025.1"/>
</dbReference>
<organism evidence="1 2">
    <name type="scientific">Streptomyces roseoviridis</name>
    <dbReference type="NCBI Taxonomy" id="67361"/>
    <lineage>
        <taxon>Bacteria</taxon>
        <taxon>Bacillati</taxon>
        <taxon>Actinomycetota</taxon>
        <taxon>Actinomycetes</taxon>
        <taxon>Kitasatosporales</taxon>
        <taxon>Streptomycetaceae</taxon>
        <taxon>Streptomyces</taxon>
    </lineage>
</organism>
<gene>
    <name evidence="1" type="ORF">ACFFTP_30845</name>
</gene>
<dbReference type="EMBL" id="JBHMCT010000025">
    <property type="protein sequence ID" value="MFB9558567.1"/>
    <property type="molecule type" value="Genomic_DNA"/>
</dbReference>
<comment type="caution">
    <text evidence="1">The sequence shown here is derived from an EMBL/GenBank/DDBJ whole genome shotgun (WGS) entry which is preliminary data.</text>
</comment>
<dbReference type="Proteomes" id="UP001589716">
    <property type="component" value="Unassembled WGS sequence"/>
</dbReference>
<name>A0ABV5QYI0_9ACTN</name>
<evidence type="ECO:0000313" key="2">
    <source>
        <dbReference type="Proteomes" id="UP001589716"/>
    </source>
</evidence>
<sequence length="111" mass="12528">MTDTKPSVRLQLAYVDDFLTVAGLLRDTGARRTDSRVFVLDQPMSAAQVLALVQLLQFDRAQGNAITVQTTPRLRPRAYWDRQDELYAWWGTVDQKPWLNQAAPPADQPGS</sequence>